<organism evidence="2 3">
    <name type="scientific">Anisodus acutangulus</name>
    <dbReference type="NCBI Taxonomy" id="402998"/>
    <lineage>
        <taxon>Eukaryota</taxon>
        <taxon>Viridiplantae</taxon>
        <taxon>Streptophyta</taxon>
        <taxon>Embryophyta</taxon>
        <taxon>Tracheophyta</taxon>
        <taxon>Spermatophyta</taxon>
        <taxon>Magnoliopsida</taxon>
        <taxon>eudicotyledons</taxon>
        <taxon>Gunneridae</taxon>
        <taxon>Pentapetalae</taxon>
        <taxon>asterids</taxon>
        <taxon>lamiids</taxon>
        <taxon>Solanales</taxon>
        <taxon>Solanaceae</taxon>
        <taxon>Solanoideae</taxon>
        <taxon>Hyoscyameae</taxon>
        <taxon>Anisodus</taxon>
    </lineage>
</organism>
<feature type="region of interest" description="Disordered" evidence="1">
    <location>
        <begin position="1"/>
        <end position="58"/>
    </location>
</feature>
<evidence type="ECO:0000313" key="3">
    <source>
        <dbReference type="Proteomes" id="UP001152561"/>
    </source>
</evidence>
<evidence type="ECO:0000313" key="2">
    <source>
        <dbReference type="EMBL" id="KAJ8547489.1"/>
    </source>
</evidence>
<evidence type="ECO:0000256" key="1">
    <source>
        <dbReference type="SAM" id="MobiDB-lite"/>
    </source>
</evidence>
<proteinExistence type="predicted"/>
<keyword evidence="3" id="KW-1185">Reference proteome</keyword>
<dbReference type="EMBL" id="JAJAGQ010000012">
    <property type="protein sequence ID" value="KAJ8547489.1"/>
    <property type="molecule type" value="Genomic_DNA"/>
</dbReference>
<reference evidence="3" key="1">
    <citation type="journal article" date="2023" name="Proc. Natl. Acad. Sci. U.S.A.">
        <title>Genomic and structural basis for evolution of tropane alkaloid biosynthesis.</title>
        <authorList>
            <person name="Wanga Y.-J."/>
            <person name="Taina T."/>
            <person name="Yua J.-Y."/>
            <person name="Lia J."/>
            <person name="Xua B."/>
            <person name="Chenc J."/>
            <person name="D'Auriad J.C."/>
            <person name="Huanga J.-P."/>
            <person name="Huanga S.-X."/>
        </authorList>
    </citation>
    <scope>NUCLEOTIDE SEQUENCE [LARGE SCALE GENOMIC DNA]</scope>
    <source>
        <strain evidence="3">cv. KIB-2019</strain>
    </source>
</reference>
<sequence length="81" mass="8492">MAPSTSGAKVNGVPVPEQVDNSKGSVAGRSNDHKADGAKKSAQDGNTQEKTNNQLMLGLKQWRSKELFNLGANEPEGQGGK</sequence>
<protein>
    <submittedName>
        <fullName evidence="2">Uncharacterized protein</fullName>
    </submittedName>
</protein>
<accession>A0A9Q1RAD7</accession>
<dbReference type="Proteomes" id="UP001152561">
    <property type="component" value="Unassembled WGS sequence"/>
</dbReference>
<dbReference type="AlphaFoldDB" id="A0A9Q1RAD7"/>
<comment type="caution">
    <text evidence="2">The sequence shown here is derived from an EMBL/GenBank/DDBJ whole genome shotgun (WGS) entry which is preliminary data.</text>
</comment>
<gene>
    <name evidence="2" type="ORF">K7X08_011075</name>
</gene>
<name>A0A9Q1RAD7_9SOLA</name>
<feature type="compositionally biased region" description="Polar residues" evidence="1">
    <location>
        <begin position="43"/>
        <end position="55"/>
    </location>
</feature>
<feature type="compositionally biased region" description="Basic and acidic residues" evidence="1">
    <location>
        <begin position="30"/>
        <end position="42"/>
    </location>
</feature>